<dbReference type="GO" id="GO:0015344">
    <property type="term" value="F:siderophore uptake transmembrane transporter activity"/>
    <property type="evidence" value="ECO:0007669"/>
    <property type="project" value="TreeGrafter"/>
</dbReference>
<dbReference type="PROSITE" id="PS01156">
    <property type="entry name" value="TONB_DEPENDENT_REC_2"/>
    <property type="match status" value="1"/>
</dbReference>
<protein>
    <recommendedName>
        <fullName evidence="19">Secretin/TonB short N-terminal domain-containing protein</fullName>
    </recommendedName>
</protein>
<dbReference type="GO" id="GO:0015891">
    <property type="term" value="P:siderophore transport"/>
    <property type="evidence" value="ECO:0007669"/>
    <property type="project" value="InterPro"/>
</dbReference>
<feature type="signal peptide" evidence="18">
    <location>
        <begin position="1"/>
        <end position="38"/>
    </location>
</feature>
<keyword evidence="13 14" id="KW-0998">Cell outer membrane</keyword>
<dbReference type="Pfam" id="PF07715">
    <property type="entry name" value="Plug"/>
    <property type="match status" value="1"/>
</dbReference>
<organism evidence="20 21">
    <name type="scientific">Bordetella genomosp. 10</name>
    <dbReference type="NCBI Taxonomy" id="1416804"/>
    <lineage>
        <taxon>Bacteria</taxon>
        <taxon>Pseudomonadati</taxon>
        <taxon>Pseudomonadota</taxon>
        <taxon>Betaproteobacteria</taxon>
        <taxon>Burkholderiales</taxon>
        <taxon>Alcaligenaceae</taxon>
        <taxon>Bordetella</taxon>
    </lineage>
</organism>
<feature type="chain" id="PRO_5012107984" description="Secretin/TonB short N-terminal domain-containing protein" evidence="18">
    <location>
        <begin position="39"/>
        <end position="809"/>
    </location>
</feature>
<feature type="domain" description="Secretin/TonB short N-terminal" evidence="19">
    <location>
        <begin position="70"/>
        <end position="121"/>
    </location>
</feature>
<dbReference type="SMART" id="SM00965">
    <property type="entry name" value="STN"/>
    <property type="match status" value="1"/>
</dbReference>
<dbReference type="Gene3D" id="2.40.170.20">
    <property type="entry name" value="TonB-dependent receptor, beta-barrel domain"/>
    <property type="match status" value="1"/>
</dbReference>
<proteinExistence type="inferred from homology"/>
<keyword evidence="4 14" id="KW-1134">Transmembrane beta strand</keyword>
<evidence type="ECO:0000313" key="21">
    <source>
        <dbReference type="Proteomes" id="UP000216020"/>
    </source>
</evidence>
<evidence type="ECO:0000256" key="7">
    <source>
        <dbReference type="ARBA" id="ARBA00022729"/>
    </source>
</evidence>
<dbReference type="Gene3D" id="2.170.130.10">
    <property type="entry name" value="TonB-dependent receptor, plug domain"/>
    <property type="match status" value="1"/>
</dbReference>
<dbReference type="PROSITE" id="PS52016">
    <property type="entry name" value="TONB_DEPENDENT_REC_3"/>
    <property type="match status" value="1"/>
</dbReference>
<evidence type="ECO:0000256" key="4">
    <source>
        <dbReference type="ARBA" id="ARBA00022452"/>
    </source>
</evidence>
<dbReference type="InterPro" id="IPR010917">
    <property type="entry name" value="TonB_rcpt_CS"/>
</dbReference>
<evidence type="ECO:0000256" key="12">
    <source>
        <dbReference type="ARBA" id="ARBA00023170"/>
    </source>
</evidence>
<name>A0A261SA70_9BORD</name>
<comment type="caution">
    <text evidence="20">The sequence shown here is derived from an EMBL/GenBank/DDBJ whole genome shotgun (WGS) entry which is preliminary data.</text>
</comment>
<comment type="subcellular location">
    <subcellularLocation>
        <location evidence="1 14">Cell outer membrane</location>
        <topology evidence="1 14">Multi-pass membrane protein</topology>
    </subcellularLocation>
</comment>
<evidence type="ECO:0000256" key="13">
    <source>
        <dbReference type="ARBA" id="ARBA00023237"/>
    </source>
</evidence>
<evidence type="ECO:0000256" key="15">
    <source>
        <dbReference type="PROSITE-ProRule" id="PRU10144"/>
    </source>
</evidence>
<evidence type="ECO:0000256" key="2">
    <source>
        <dbReference type="ARBA" id="ARBA00009810"/>
    </source>
</evidence>
<evidence type="ECO:0000256" key="18">
    <source>
        <dbReference type="SAM" id="SignalP"/>
    </source>
</evidence>
<evidence type="ECO:0000313" key="20">
    <source>
        <dbReference type="EMBL" id="OZI34298.1"/>
    </source>
</evidence>
<keyword evidence="7 18" id="KW-0732">Signal</keyword>
<gene>
    <name evidence="20" type="ORF">CAL29_12240</name>
</gene>
<evidence type="ECO:0000256" key="1">
    <source>
        <dbReference type="ARBA" id="ARBA00004571"/>
    </source>
</evidence>
<keyword evidence="9" id="KW-0406">Ion transport</keyword>
<evidence type="ECO:0000256" key="8">
    <source>
        <dbReference type="ARBA" id="ARBA00023004"/>
    </source>
</evidence>
<dbReference type="SUPFAM" id="SSF56935">
    <property type="entry name" value="Porins"/>
    <property type="match status" value="1"/>
</dbReference>
<dbReference type="InterPro" id="IPR010105">
    <property type="entry name" value="TonB_sidphr_rcpt"/>
</dbReference>
<dbReference type="InterPro" id="IPR037066">
    <property type="entry name" value="Plug_dom_sf"/>
</dbReference>
<dbReference type="GO" id="GO:0038023">
    <property type="term" value="F:signaling receptor activity"/>
    <property type="evidence" value="ECO:0007669"/>
    <property type="project" value="InterPro"/>
</dbReference>
<keyword evidence="5" id="KW-0410">Iron transport</keyword>
<dbReference type="NCBIfam" id="TIGR01783">
    <property type="entry name" value="TonB-siderophor"/>
    <property type="match status" value="1"/>
</dbReference>
<dbReference type="InterPro" id="IPR039426">
    <property type="entry name" value="TonB-dep_rcpt-like"/>
</dbReference>
<evidence type="ECO:0000256" key="10">
    <source>
        <dbReference type="ARBA" id="ARBA00023077"/>
    </source>
</evidence>
<reference evidence="21" key="1">
    <citation type="submission" date="2017-05" db="EMBL/GenBank/DDBJ databases">
        <title>Complete and WGS of Bordetella genogroups.</title>
        <authorList>
            <person name="Spilker T."/>
            <person name="Lipuma J."/>
        </authorList>
    </citation>
    <scope>NUCLEOTIDE SEQUENCE [LARGE SCALE GENOMIC DNA]</scope>
    <source>
        <strain evidence="21">AU16122</strain>
    </source>
</reference>
<evidence type="ECO:0000256" key="9">
    <source>
        <dbReference type="ARBA" id="ARBA00023065"/>
    </source>
</evidence>
<keyword evidence="12" id="KW-0675">Receptor</keyword>
<feature type="compositionally biased region" description="Polar residues" evidence="17">
    <location>
        <begin position="422"/>
        <end position="439"/>
    </location>
</feature>
<evidence type="ECO:0000256" key="3">
    <source>
        <dbReference type="ARBA" id="ARBA00022448"/>
    </source>
</evidence>
<dbReference type="InterPro" id="IPR012910">
    <property type="entry name" value="Plug_dom"/>
</dbReference>
<dbReference type="Pfam" id="PF07660">
    <property type="entry name" value="STN"/>
    <property type="match status" value="1"/>
</dbReference>
<evidence type="ECO:0000256" key="5">
    <source>
        <dbReference type="ARBA" id="ARBA00022496"/>
    </source>
</evidence>
<dbReference type="Pfam" id="PF00593">
    <property type="entry name" value="TonB_dep_Rec_b-barrel"/>
    <property type="match status" value="1"/>
</dbReference>
<keyword evidence="11 14" id="KW-0472">Membrane</keyword>
<dbReference type="InterPro" id="IPR011662">
    <property type="entry name" value="Secretin/TonB_short_N"/>
</dbReference>
<dbReference type="InterPro" id="IPR036942">
    <property type="entry name" value="Beta-barrel_TonB_sf"/>
</dbReference>
<keyword evidence="10 16" id="KW-0798">TonB box</keyword>
<dbReference type="EMBL" id="NEVM01000002">
    <property type="protein sequence ID" value="OZI34298.1"/>
    <property type="molecule type" value="Genomic_DNA"/>
</dbReference>
<keyword evidence="6 14" id="KW-0812">Transmembrane</keyword>
<keyword evidence="21" id="KW-1185">Reference proteome</keyword>
<evidence type="ECO:0000256" key="16">
    <source>
        <dbReference type="RuleBase" id="RU003357"/>
    </source>
</evidence>
<dbReference type="PANTHER" id="PTHR32552:SF82">
    <property type="entry name" value="FCUA PROTEIN"/>
    <property type="match status" value="1"/>
</dbReference>
<evidence type="ECO:0000256" key="6">
    <source>
        <dbReference type="ARBA" id="ARBA00022692"/>
    </source>
</evidence>
<dbReference type="GO" id="GO:0009279">
    <property type="term" value="C:cell outer membrane"/>
    <property type="evidence" value="ECO:0007669"/>
    <property type="project" value="UniProtKB-SubCell"/>
</dbReference>
<dbReference type="Gene3D" id="3.55.50.30">
    <property type="match status" value="1"/>
</dbReference>
<dbReference type="AlphaFoldDB" id="A0A261SA70"/>
<evidence type="ECO:0000256" key="11">
    <source>
        <dbReference type="ARBA" id="ARBA00023136"/>
    </source>
</evidence>
<sequence>MPAFTFPRSHALTRALPHAVLGMAVMAGLAAAPLAAHAETAAPAAAAPFFDVPAGPLAGALSRFADQANILLSVPADMAAGKTSPGVHGAQTVEQAFRALLGGTGLEPVRQADGSYSLRRAPAAADTTLPTVSVSGAAVPATTAPYAGGQVARGARIGMLGDKGIMDTPFNVTSYTAQTIANQQATSLADVLNNDPSVRSTWPQGSYTDLFYIRGFPVSSSDVSLDGLYGVLPYQLVNPDFAERVEILKGPSALLNGIPPTGAIGGAINISPKRATDEPIASVTASYASNTQFGTHVDLGRRFGDDNRWGLRFNGTMRGGDTAIDHQHQSLGDAVLGLDYRGDRLRVSADLGYQREHADAPTQPVYLAAGVKVPSAPKGSSNIAAPWSAWRSEDTFGALRAEYDVTPDLTVFAAAGSRENRSSTLATQPTITSSDGAMTNTPYQFPGKFKTRTAQAGVRGSLDTGFVHHDYTVSASTLRQQAYSSLFLASSSIATDLYDPDWGGEPAFPGLSSQRPRVSRTTLSGVAAADTLSVLDERIQLTVGVRKQWIATRSYDRATQAVTAKYDQDAYSPAFGLVVKPIDNVSLYANYIQGLQAGSTAPGTAANAGAVFPPYKSRQYEAGVKVDFGKFTATVSAFQITQPSAITDPSTLVYSVDGRQRNRGLEFNTFGEIASGVRVLGGLTLMDAKLTRTASDATQGKKAMGVPDVQLNLGGEWDLPFIPGLALSARAIYTSSQYADNTNTQKLPDWTRFDVGARYTFTRSNGKPVILRANVLNVTNRNYWAGTSATYGLVRGAPRTVMLSAQFGF</sequence>
<keyword evidence="8" id="KW-0408">Iron</keyword>
<keyword evidence="3 14" id="KW-0813">Transport</keyword>
<dbReference type="PANTHER" id="PTHR32552">
    <property type="entry name" value="FERRICHROME IRON RECEPTOR-RELATED"/>
    <property type="match status" value="1"/>
</dbReference>
<dbReference type="CDD" id="cd01347">
    <property type="entry name" value="ligand_gated_channel"/>
    <property type="match status" value="1"/>
</dbReference>
<evidence type="ECO:0000256" key="14">
    <source>
        <dbReference type="PROSITE-ProRule" id="PRU01360"/>
    </source>
</evidence>
<evidence type="ECO:0000259" key="19">
    <source>
        <dbReference type="SMART" id="SM00965"/>
    </source>
</evidence>
<evidence type="ECO:0000256" key="17">
    <source>
        <dbReference type="SAM" id="MobiDB-lite"/>
    </source>
</evidence>
<feature type="short sequence motif" description="TonB C-terminal box" evidence="15">
    <location>
        <begin position="792"/>
        <end position="809"/>
    </location>
</feature>
<dbReference type="InterPro" id="IPR000531">
    <property type="entry name" value="Beta-barrel_TonB"/>
</dbReference>
<dbReference type="Proteomes" id="UP000216020">
    <property type="component" value="Unassembled WGS sequence"/>
</dbReference>
<comment type="similarity">
    <text evidence="2 14 16">Belongs to the TonB-dependent receptor family.</text>
</comment>
<accession>A0A261SA70</accession>
<feature type="region of interest" description="Disordered" evidence="17">
    <location>
        <begin position="419"/>
        <end position="439"/>
    </location>
</feature>